<name>A0ABV8JL66_9BACL</name>
<feature type="transmembrane region" description="Helical" evidence="8">
    <location>
        <begin position="54"/>
        <end position="78"/>
    </location>
</feature>
<gene>
    <name evidence="9" type="primary">cyoE</name>
    <name evidence="8" type="synonym">ctaB</name>
    <name evidence="9" type="ORF">ACFOUO_12875</name>
</gene>
<feature type="transmembrane region" description="Helical" evidence="8">
    <location>
        <begin position="31"/>
        <end position="48"/>
    </location>
</feature>
<dbReference type="InterPro" id="IPR030470">
    <property type="entry name" value="UbiA_prenylTrfase_CS"/>
</dbReference>
<evidence type="ECO:0000256" key="7">
    <source>
        <dbReference type="ARBA" id="ARBA00047690"/>
    </source>
</evidence>
<dbReference type="PANTHER" id="PTHR43448:SF2">
    <property type="entry name" value="PROTOHEME IX FARNESYLTRANSFERASE, MITOCHONDRIAL"/>
    <property type="match status" value="1"/>
</dbReference>
<proteinExistence type="inferred from homology"/>
<organism evidence="9 10">
    <name type="scientific">Salinithrix halophila</name>
    <dbReference type="NCBI Taxonomy" id="1485204"/>
    <lineage>
        <taxon>Bacteria</taxon>
        <taxon>Bacillati</taxon>
        <taxon>Bacillota</taxon>
        <taxon>Bacilli</taxon>
        <taxon>Bacillales</taxon>
        <taxon>Thermoactinomycetaceae</taxon>
        <taxon>Salinithrix</taxon>
    </lineage>
</organism>
<feature type="transmembrane region" description="Helical" evidence="8">
    <location>
        <begin position="249"/>
        <end position="270"/>
    </location>
</feature>
<evidence type="ECO:0000313" key="9">
    <source>
        <dbReference type="EMBL" id="MFC4077693.1"/>
    </source>
</evidence>
<dbReference type="CDD" id="cd13957">
    <property type="entry name" value="PT_UbiA_Cox10"/>
    <property type="match status" value="1"/>
</dbReference>
<comment type="subcellular location">
    <subcellularLocation>
        <location evidence="8">Cell membrane</location>
        <topology evidence="8">Multi-pass membrane protein</topology>
    </subcellularLocation>
    <subcellularLocation>
        <location evidence="1">Membrane</location>
        <topology evidence="1">Multi-pass membrane protein</topology>
    </subcellularLocation>
</comment>
<keyword evidence="8" id="KW-1003">Cell membrane</keyword>
<evidence type="ECO:0000256" key="2">
    <source>
        <dbReference type="ARBA" id="ARBA00022679"/>
    </source>
</evidence>
<dbReference type="NCBIfam" id="NF003349">
    <property type="entry name" value="PRK04375.1-2"/>
    <property type="match status" value="1"/>
</dbReference>
<reference evidence="10" key="1">
    <citation type="journal article" date="2019" name="Int. J. Syst. Evol. Microbiol.">
        <title>The Global Catalogue of Microorganisms (GCM) 10K type strain sequencing project: providing services to taxonomists for standard genome sequencing and annotation.</title>
        <authorList>
            <consortium name="The Broad Institute Genomics Platform"/>
            <consortium name="The Broad Institute Genome Sequencing Center for Infectious Disease"/>
            <person name="Wu L."/>
            <person name="Ma J."/>
        </authorList>
    </citation>
    <scope>NUCLEOTIDE SEQUENCE [LARGE SCALE GENOMIC DNA]</scope>
    <source>
        <strain evidence="10">IBRC-M 10813</strain>
    </source>
</reference>
<evidence type="ECO:0000256" key="8">
    <source>
        <dbReference type="HAMAP-Rule" id="MF_00154"/>
    </source>
</evidence>
<keyword evidence="2 8" id="KW-0808">Transferase</keyword>
<keyword evidence="10" id="KW-1185">Reference proteome</keyword>
<keyword evidence="5 8" id="KW-0350">Heme biosynthesis</keyword>
<keyword evidence="6 8" id="KW-0472">Membrane</keyword>
<evidence type="ECO:0000256" key="4">
    <source>
        <dbReference type="ARBA" id="ARBA00022989"/>
    </source>
</evidence>
<comment type="similarity">
    <text evidence="8">Belongs to the UbiA prenyltransferase family. Protoheme IX farnesyltransferase subfamily.</text>
</comment>
<feature type="transmembrane region" description="Helical" evidence="8">
    <location>
        <begin position="178"/>
        <end position="201"/>
    </location>
</feature>
<accession>A0ABV8JL66</accession>
<dbReference type="InterPro" id="IPR006369">
    <property type="entry name" value="Protohaem_IX_farnesylTrfase"/>
</dbReference>
<dbReference type="Gene3D" id="1.10.357.140">
    <property type="entry name" value="UbiA prenyltransferase"/>
    <property type="match status" value="1"/>
</dbReference>
<evidence type="ECO:0000256" key="1">
    <source>
        <dbReference type="ARBA" id="ARBA00004141"/>
    </source>
</evidence>
<comment type="subunit">
    <text evidence="8">Interacts with CtaA.</text>
</comment>
<comment type="function">
    <text evidence="8">Converts heme B (protoheme IX) to heme O by substitution of the vinyl group on carbon 2 of heme B porphyrin ring with a hydroxyethyl farnesyl side group.</text>
</comment>
<evidence type="ECO:0000256" key="5">
    <source>
        <dbReference type="ARBA" id="ARBA00023133"/>
    </source>
</evidence>
<dbReference type="EMBL" id="JBHSAP010000015">
    <property type="protein sequence ID" value="MFC4077693.1"/>
    <property type="molecule type" value="Genomic_DNA"/>
</dbReference>
<dbReference type="NCBIfam" id="NF003348">
    <property type="entry name" value="PRK04375.1-1"/>
    <property type="match status" value="1"/>
</dbReference>
<dbReference type="HAMAP" id="MF_00154">
    <property type="entry name" value="CyoE_CtaB"/>
    <property type="match status" value="1"/>
</dbReference>
<dbReference type="PANTHER" id="PTHR43448">
    <property type="entry name" value="PROTOHEME IX FARNESYLTRANSFERASE, MITOCHONDRIAL"/>
    <property type="match status" value="1"/>
</dbReference>
<dbReference type="Proteomes" id="UP001595843">
    <property type="component" value="Unassembled WGS sequence"/>
</dbReference>
<feature type="transmembrane region" description="Helical" evidence="8">
    <location>
        <begin position="282"/>
        <end position="301"/>
    </location>
</feature>
<comment type="pathway">
    <text evidence="8">Porphyrin-containing compound metabolism; heme O biosynthesis; heme O from protoheme: step 1/1.</text>
</comment>
<keyword evidence="3 8" id="KW-0812">Transmembrane</keyword>
<dbReference type="RefSeq" id="WP_380705497.1">
    <property type="nucleotide sequence ID" value="NZ_JBHSAP010000015.1"/>
</dbReference>
<evidence type="ECO:0000313" key="10">
    <source>
        <dbReference type="Proteomes" id="UP001595843"/>
    </source>
</evidence>
<comment type="caution">
    <text evidence="9">The sequence shown here is derived from an EMBL/GenBank/DDBJ whole genome shotgun (WGS) entry which is preliminary data.</text>
</comment>
<dbReference type="NCBIfam" id="TIGR01473">
    <property type="entry name" value="cyoE_ctaB"/>
    <property type="match status" value="1"/>
</dbReference>
<dbReference type="Pfam" id="PF01040">
    <property type="entry name" value="UbiA"/>
    <property type="match status" value="1"/>
</dbReference>
<feature type="transmembrane region" description="Helical" evidence="8">
    <location>
        <begin position="222"/>
        <end position="243"/>
    </location>
</feature>
<sequence length="302" mass="33113">MNGPYIREGTGGKWADARSVPASFLELTKPGIILSNLLACAAGFWLGSGGNPDWVRFLMTLGGTALVIAGSCTLNNWIDRDIDRLMERTRYRPLPTGRITPAQALLAGFGLTTGGLLTLLYRVNEQSALLAASGALSYVVVYSLWLKRVTTWNTVIGSFSGAIPPLIGWVAASGTVNVGAWALFAFLFLWQPPHFFALAMLKKKDYQRAGIPMLPVVKGSRATRGQILFFVSILLPVSLWLHAVGVVGLGYFMVALVLGGIYLFLAMTGWRPDREERWARLLFRYSLIYLSGMLAAMIFFVQ</sequence>
<dbReference type="PROSITE" id="PS00943">
    <property type="entry name" value="UBIA"/>
    <property type="match status" value="1"/>
</dbReference>
<evidence type="ECO:0000256" key="6">
    <source>
        <dbReference type="ARBA" id="ARBA00023136"/>
    </source>
</evidence>
<dbReference type="InterPro" id="IPR044878">
    <property type="entry name" value="UbiA_sf"/>
</dbReference>
<comment type="catalytic activity">
    <reaction evidence="7 8">
        <text>heme b + (2E,6E)-farnesyl diphosphate + H2O = Fe(II)-heme o + diphosphate</text>
        <dbReference type="Rhea" id="RHEA:28070"/>
        <dbReference type="ChEBI" id="CHEBI:15377"/>
        <dbReference type="ChEBI" id="CHEBI:33019"/>
        <dbReference type="ChEBI" id="CHEBI:60344"/>
        <dbReference type="ChEBI" id="CHEBI:60530"/>
        <dbReference type="ChEBI" id="CHEBI:175763"/>
        <dbReference type="EC" id="2.5.1.141"/>
    </reaction>
</comment>
<protein>
    <recommendedName>
        <fullName evidence="8">Protoheme IX farnesyltransferase</fullName>
        <ecNumber evidence="8">2.5.1.141</ecNumber>
    </recommendedName>
    <alternativeName>
        <fullName evidence="8">Heme B farnesyltransferase</fullName>
    </alternativeName>
    <alternativeName>
        <fullName evidence="8">Heme O synthase</fullName>
    </alternativeName>
</protein>
<evidence type="ECO:0000256" key="3">
    <source>
        <dbReference type="ARBA" id="ARBA00022692"/>
    </source>
</evidence>
<dbReference type="GO" id="GO:0008495">
    <property type="term" value="F:protoheme IX farnesyltransferase activity"/>
    <property type="evidence" value="ECO:0007669"/>
    <property type="project" value="UniProtKB-EC"/>
</dbReference>
<feature type="transmembrane region" description="Helical" evidence="8">
    <location>
        <begin position="99"/>
        <end position="121"/>
    </location>
</feature>
<dbReference type="InterPro" id="IPR000537">
    <property type="entry name" value="UbiA_prenyltransferase"/>
</dbReference>
<keyword evidence="4 8" id="KW-1133">Transmembrane helix</keyword>
<comment type="miscellaneous">
    <text evidence="8">Carbon 2 of the heme B porphyrin ring is defined according to the Fischer nomenclature.</text>
</comment>
<feature type="transmembrane region" description="Helical" evidence="8">
    <location>
        <begin position="127"/>
        <end position="145"/>
    </location>
</feature>
<dbReference type="EC" id="2.5.1.141" evidence="8"/>
<feature type="transmembrane region" description="Helical" evidence="8">
    <location>
        <begin position="152"/>
        <end position="172"/>
    </location>
</feature>